<evidence type="ECO:0000256" key="1">
    <source>
        <dbReference type="SAM" id="Phobius"/>
    </source>
</evidence>
<feature type="transmembrane region" description="Helical" evidence="1">
    <location>
        <begin position="66"/>
        <end position="84"/>
    </location>
</feature>
<evidence type="ECO:0000313" key="3">
    <source>
        <dbReference type="Proteomes" id="UP000295367"/>
    </source>
</evidence>
<keyword evidence="1" id="KW-0472">Membrane</keyword>
<name>A0A4V2W1M4_9PROT</name>
<keyword evidence="1" id="KW-1133">Transmembrane helix</keyword>
<dbReference type="EMBL" id="SMCO01000011">
    <property type="protein sequence ID" value="TCV84769.1"/>
    <property type="molecule type" value="Genomic_DNA"/>
</dbReference>
<proteinExistence type="predicted"/>
<dbReference type="OrthoDB" id="8561689at2"/>
<keyword evidence="3" id="KW-1185">Reference proteome</keyword>
<sequence>MKASKLITAGNSRSSAQMFTIASLVATIIPPLLMIWIAASIFVYASIAHHPNPKVAYYNRIAGYRFYSVAGAMVVFGQPIYMIFNNWHGLLAVWAVMAIVIIPWGIWDLIKAQKDEWQDMVIEVPVNE</sequence>
<dbReference type="RefSeq" id="WP_124946239.1">
    <property type="nucleotide sequence ID" value="NZ_BHVT01000027.1"/>
</dbReference>
<protein>
    <submittedName>
        <fullName evidence="2">Uncharacterized protein</fullName>
    </submittedName>
</protein>
<dbReference type="Proteomes" id="UP000295367">
    <property type="component" value="Unassembled WGS sequence"/>
</dbReference>
<dbReference type="AlphaFoldDB" id="A0A4V2W1M4"/>
<reference evidence="2 3" key="1">
    <citation type="submission" date="2019-03" db="EMBL/GenBank/DDBJ databases">
        <title>Genomic Encyclopedia of Type Strains, Phase IV (KMG-IV): sequencing the most valuable type-strain genomes for metagenomic binning, comparative biology and taxonomic classification.</title>
        <authorList>
            <person name="Goeker M."/>
        </authorList>
    </citation>
    <scope>NUCLEOTIDE SEQUENCE [LARGE SCALE GENOMIC DNA]</scope>
    <source>
        <strain evidence="2 3">DSM 100309</strain>
    </source>
</reference>
<feature type="transmembrane region" description="Helical" evidence="1">
    <location>
        <begin position="20"/>
        <end position="45"/>
    </location>
</feature>
<organism evidence="2 3">
    <name type="scientific">Sulfurirhabdus autotrophica</name>
    <dbReference type="NCBI Taxonomy" id="1706046"/>
    <lineage>
        <taxon>Bacteria</taxon>
        <taxon>Pseudomonadati</taxon>
        <taxon>Pseudomonadota</taxon>
        <taxon>Betaproteobacteria</taxon>
        <taxon>Nitrosomonadales</taxon>
        <taxon>Sulfuricellaceae</taxon>
        <taxon>Sulfurirhabdus</taxon>
    </lineage>
</organism>
<comment type="caution">
    <text evidence="2">The sequence shown here is derived from an EMBL/GenBank/DDBJ whole genome shotgun (WGS) entry which is preliminary data.</text>
</comment>
<evidence type="ECO:0000313" key="2">
    <source>
        <dbReference type="EMBL" id="TCV84769.1"/>
    </source>
</evidence>
<keyword evidence="1" id="KW-0812">Transmembrane</keyword>
<feature type="transmembrane region" description="Helical" evidence="1">
    <location>
        <begin position="90"/>
        <end position="110"/>
    </location>
</feature>
<accession>A0A4V2W1M4</accession>
<gene>
    <name evidence="2" type="ORF">EDC63_111115</name>
</gene>